<dbReference type="SMART" id="SM00826">
    <property type="entry name" value="PKS_DH"/>
    <property type="match status" value="1"/>
</dbReference>
<dbReference type="InterPro" id="IPR049552">
    <property type="entry name" value="PKS_DH_N"/>
</dbReference>
<evidence type="ECO:0000256" key="10">
    <source>
        <dbReference type="SAM" id="MobiDB-lite"/>
    </source>
</evidence>
<dbReference type="InterPro" id="IPR009081">
    <property type="entry name" value="PP-bd_ACP"/>
</dbReference>
<dbReference type="Pfam" id="PF00698">
    <property type="entry name" value="Acyl_transf_1"/>
    <property type="match status" value="1"/>
</dbReference>
<dbReference type="EMBL" id="NRSZ01000517">
    <property type="protein sequence ID" value="PNY26666.1"/>
    <property type="molecule type" value="Genomic_DNA"/>
</dbReference>
<dbReference type="Pfam" id="PF21089">
    <property type="entry name" value="PKS_DH_N"/>
    <property type="match status" value="1"/>
</dbReference>
<dbReference type="SMART" id="SM00822">
    <property type="entry name" value="PKS_KR"/>
    <property type="match status" value="1"/>
</dbReference>
<feature type="region of interest" description="N-terminal hotdog fold" evidence="9">
    <location>
        <begin position="969"/>
        <end position="1102"/>
    </location>
</feature>
<accession>A0A2K3QGI3</accession>
<keyword evidence="7" id="KW-0511">Multifunctional enzyme</keyword>
<reference evidence="14 15" key="1">
    <citation type="submission" date="2017-08" db="EMBL/GenBank/DDBJ databases">
        <title>Harnessing the power of phylogenomics to disentangle the directionality and signatures of interkingdom host jumping in the parasitic fungal genus Tolypocladium.</title>
        <authorList>
            <person name="Quandt C.A."/>
            <person name="Patterson W."/>
            <person name="Spatafora J.W."/>
        </authorList>
    </citation>
    <scope>NUCLEOTIDE SEQUENCE [LARGE SCALE GENOMIC DNA]</scope>
    <source>
        <strain evidence="14 15">CBS 113982</strain>
    </source>
</reference>
<feature type="domain" description="Ketosynthase family 3 (KS3)" evidence="12">
    <location>
        <begin position="6"/>
        <end position="425"/>
    </location>
</feature>
<dbReference type="InterPro" id="IPR049551">
    <property type="entry name" value="PKS_DH_C"/>
</dbReference>
<evidence type="ECO:0000256" key="9">
    <source>
        <dbReference type="PROSITE-ProRule" id="PRU01363"/>
    </source>
</evidence>
<dbReference type="InterPro" id="IPR036291">
    <property type="entry name" value="NAD(P)-bd_dom_sf"/>
</dbReference>
<dbReference type="Gene3D" id="3.40.50.150">
    <property type="entry name" value="Vaccinia Virus protein VP39"/>
    <property type="match status" value="1"/>
</dbReference>
<dbReference type="Pfam" id="PF00109">
    <property type="entry name" value="ketoacyl-synt"/>
    <property type="match status" value="1"/>
</dbReference>
<dbReference type="Pfam" id="PF14765">
    <property type="entry name" value="PS-DH"/>
    <property type="match status" value="1"/>
</dbReference>
<dbReference type="Gene3D" id="3.40.47.10">
    <property type="match status" value="1"/>
</dbReference>
<dbReference type="InterPro" id="IPR020841">
    <property type="entry name" value="PKS_Beta-ketoAc_synthase_dom"/>
</dbReference>
<dbReference type="PROSITE" id="PS52004">
    <property type="entry name" value="KS3_2"/>
    <property type="match status" value="1"/>
</dbReference>
<evidence type="ECO:0000259" key="12">
    <source>
        <dbReference type="PROSITE" id="PS52004"/>
    </source>
</evidence>
<proteinExistence type="predicted"/>
<dbReference type="InterPro" id="IPR020806">
    <property type="entry name" value="PKS_PP-bd"/>
</dbReference>
<comment type="caution">
    <text evidence="14">The sequence shown here is derived from an EMBL/GenBank/DDBJ whole genome shotgun (WGS) entry which is preliminary data.</text>
</comment>
<dbReference type="OrthoDB" id="329835at2759"/>
<dbReference type="InterPro" id="IPR014043">
    <property type="entry name" value="Acyl_transferase_dom"/>
</dbReference>
<dbReference type="CDD" id="cd02440">
    <property type="entry name" value="AdoMet_MTases"/>
    <property type="match status" value="1"/>
</dbReference>
<dbReference type="InterPro" id="IPR016035">
    <property type="entry name" value="Acyl_Trfase/lysoPLipase"/>
</dbReference>
<dbReference type="GO" id="GO:0031177">
    <property type="term" value="F:phosphopantetheine binding"/>
    <property type="evidence" value="ECO:0007669"/>
    <property type="project" value="InterPro"/>
</dbReference>
<dbReference type="SUPFAM" id="SSF53335">
    <property type="entry name" value="S-adenosyl-L-methionine-dependent methyltransferases"/>
    <property type="match status" value="1"/>
</dbReference>
<feature type="region of interest" description="Disordered" evidence="10">
    <location>
        <begin position="456"/>
        <end position="485"/>
    </location>
</feature>
<dbReference type="STRING" id="45235.A0A2K3QGI3"/>
<sequence length="2555" mass="277244">MASLSQSPIAVIGVAYRAPGVGRKGLWDFLMEAKSAFSPIPKDRFEQEAYCYKDAEKAGIFAPKGAHFLPDNIYAFDAPFFNMNGEEVTSMDPQHRMMLECAVEAAENAGITQNELAGSDTGVFAAMERCEYGERLTDDLPTVTKYAAAGTSGCMLSNRLSYFFDLKGPSVSLDSACSSSAYAVHLACQSLRMIECSTAIVGASSLIVNANSLVLLDTMGALSPDGKCYSYDSRANGFGRGEGGACLILKRLDDAIAAGDSIHAVIQNTIGNHSGRTRGITMPSQPAQEDVLLRVHKEVGLEPSETTFVEGHGTGTQVGDPIDAGAVANVVAKDRANSVYIGSLKSNFGHLLSASGMLAIVKAIMMIRHATILPNAGFQEMNPKIEPSNLKVARTPVPWPSNAPKRVCVTNFGFGGSNAAVLLEEFQGDASRVRCLSNRNALSNGHVTLNGHGILNGHLTPNGSGNTNGHSPHHGSHTNGQSRRHDSPRLFAFSAKSEKSLSLYMSSFTSYVKNISSAATDTFMSDLSFTLGQRRTHFSHRLALAADCVEDLIQQLSSLSPSSISKAGVENEPLTAFIFTGQGAQHAKMAAELHQYEPFSAAFLDAEDCLQQFGATWSLTEELRKSEAEGSRVNDAEISQPACTAVQLGLVMLLRSWGITPTIVAGHSSGEIAAAYTAGLISFKTAMAIAFFRGRSTMELHQKSDSIRGGMIALGTDVNTAATLIAHTSGVGRAGIAAINSPNSVTVSGDMAAIDAIEQVANAHGLFNRKLKVGVAYHSHHMELVATSYLSAIEPYCDADRKSTKLAKIPGQAIFVSSVTGRREVADTLTNATYWVRNLVSPVRFSEAIVNMLSAPDSRTRIANVIVEVGPHAALKGPVNQTIQSIKECQATYLPALIRGIDATKTVLGLAQRMFTMGRALNFAAVNKTNITNACVLTDLPSYEWNKNASYLHKSRIAVQKMHPGHTYSPLLGWKMPSEGSEHTFRQVFTLDEMPWIRDHKVMGDVLFPFSGFMSLAVDAFRSVTGAGSILSSVLIRELHVKRGLRVIEEQRVDISTKLRPAETGTGEFSSTIWAFEVMTWAESTGWTTHVYGRIEAGTTDMTKVDNPRRTTAKKLLSMAKPTAENAEEEYKVFQKSGVSFGPTFKNMVALWTTPSTAVHETMLRQIDEPLSALSRGSHVTVDPPTLDTLFHSAIVVAGKNHQDPRPAFVPVYLSRVQISNMIPATAGQKFTTVTRRRGLDEMSGRLELEFVIFANAPSGPVPCLEVDMTMQRITQPDKDTMKSMKGLPEGYYESLVPHVNLVDGNTLAKALADYDLDHKQLDTRRKLAAVGRHFLAHALNVTVNDDLSNMPPYLNKFLGWAKKQVTKVDHVHVSPRLIDEVSRGSATGELLCAVGQQIGPILRGQLEPLEIMMNDGLLTRHYEDDMATHRGNQALSKYVAGLGELNPNLRILEVGGGTGSATLPILEALSGRDDKNDTVSNFSHYAFTDISSGFFEDARKKLARWPQLTYKKLDISCDPAMQGIEIGTYDLVIATNVLHATRDIEETIRNVRALLKPGTGKLGILEIVNGIDPSALPFTLLPGWWLAADDFRRSEGGAEDGPLMSQGAWHRLLASNGFSGVDGEIEDWPGAAERSMSAIWSTRVDEEDDFGLDLSDTPEFVTICGPMVTAEDLKLAEAMSKAVEQSLSIPAPQIQPLAEFNGVKDRFCIFLDSGKTSFLTTIASEHDFDMLKSILLESNGLLWVTPKNDNPEYSRIKGLLRTIRLEDSTKKLLLLENIPHDPMQGSAIVARVAQSLLRDRAPTALRDQEFVWQDGMIQVPRLRKLRGTQETFAIEAGVSICKEQDIWEGHGPDNALRMSIDTPGSIDSIFFERHCLTRTAPLGDDEIIVKIDAVGVNFRDLLLLLGTIPWSLPGVEGAGTVMQVGPNVSHVQTGDRVFYMVQEGGCSTYVRMSGLRACKLPDYISAADAASLPAAYSTALMCLVRVARLRRGESVLIHAASGAVGQACIRLAQNMGAVVFATAGSVEKKEFLHKTFAIPVDHIYSSRTPNFRQGIMSKTDGKGVDVVVNSLSGQLLQETWSLVAEFGRFIEIGKKDVLDNSHLGMRNFYRNVTFTCVDLDQYFVKRPEFLKDCLIEIVDMLERKVIGPIEPVTKLPVSEMASGFRKLQGGLNIGKIVVIMKPGEKVMAETSSPLRHEGKLLQTDATYLITGGTGGIGRSLVPWMLDNGAANVIILGRSGASNPEVAKVIQQYNQPPDGIHVRAIACDVASRADLGAALGSIKDLPPVRGVIHGSLYLHDSMFMNATFQDWHKINGPKIDAAWHLHELLPTLDFFIALASGTSVVGNIGQSIYGGTSAFLDAFAKYRTRQGLPTVSISLPIVDDVGYVIERAGMREQLESKIGISLSIAQVHAIIKGAIIGASSGLNHDSKTFAFVREDSLAFQGWEERSHYLSAIRQKKATETDGTGQHGGGGAPAGEEGVLEALSSKVSSITMIDRDDVTPTRRLLEYGLDSLVAVELRNWIKREYGVELALMHIVGAANLQTLADQIISRQK</sequence>
<keyword evidence="15" id="KW-1185">Reference proteome</keyword>
<dbReference type="GO" id="GO:0004312">
    <property type="term" value="F:fatty acid synthase activity"/>
    <property type="evidence" value="ECO:0007669"/>
    <property type="project" value="TreeGrafter"/>
</dbReference>
<dbReference type="PANTHER" id="PTHR43775:SF29">
    <property type="entry name" value="ASPERFURANONE POLYKETIDE SYNTHASE AFOG-RELATED"/>
    <property type="match status" value="1"/>
</dbReference>
<dbReference type="Pfam" id="PF08242">
    <property type="entry name" value="Methyltransf_12"/>
    <property type="match status" value="1"/>
</dbReference>
<feature type="domain" description="Carrier" evidence="11">
    <location>
        <begin position="2477"/>
        <end position="2554"/>
    </location>
</feature>
<evidence type="ECO:0000256" key="7">
    <source>
        <dbReference type="ARBA" id="ARBA00023268"/>
    </source>
</evidence>
<feature type="compositionally biased region" description="Polar residues" evidence="10">
    <location>
        <begin position="459"/>
        <end position="470"/>
    </location>
</feature>
<dbReference type="Gene3D" id="1.10.1200.10">
    <property type="entry name" value="ACP-like"/>
    <property type="match status" value="1"/>
</dbReference>
<dbReference type="CDD" id="cd00833">
    <property type="entry name" value="PKS"/>
    <property type="match status" value="1"/>
</dbReference>
<feature type="region of interest" description="C-terminal hotdog fold" evidence="9">
    <location>
        <begin position="1121"/>
        <end position="1280"/>
    </location>
</feature>
<dbReference type="CDD" id="cd05195">
    <property type="entry name" value="enoyl_red"/>
    <property type="match status" value="1"/>
</dbReference>
<name>A0A2K3QGI3_9HYPO</name>
<gene>
    <name evidence="14" type="ORF">TCAP_03404</name>
</gene>
<dbReference type="SUPFAM" id="SSF53901">
    <property type="entry name" value="Thiolase-like"/>
    <property type="match status" value="1"/>
</dbReference>
<dbReference type="GO" id="GO:0006633">
    <property type="term" value="P:fatty acid biosynthetic process"/>
    <property type="evidence" value="ECO:0007669"/>
    <property type="project" value="InterPro"/>
</dbReference>
<dbReference type="SMART" id="SM00829">
    <property type="entry name" value="PKS_ER"/>
    <property type="match status" value="1"/>
</dbReference>
<evidence type="ECO:0000256" key="2">
    <source>
        <dbReference type="ARBA" id="ARBA00022450"/>
    </source>
</evidence>
<dbReference type="InterPro" id="IPR020807">
    <property type="entry name" value="PKS_DH"/>
</dbReference>
<dbReference type="InterPro" id="IPR057326">
    <property type="entry name" value="KR_dom"/>
</dbReference>
<dbReference type="GO" id="GO:1901336">
    <property type="term" value="P:lactone biosynthetic process"/>
    <property type="evidence" value="ECO:0007669"/>
    <property type="project" value="UniProtKB-ARBA"/>
</dbReference>
<dbReference type="InterPro" id="IPR050091">
    <property type="entry name" value="PKS_NRPS_Biosynth_Enz"/>
</dbReference>
<dbReference type="SUPFAM" id="SSF47336">
    <property type="entry name" value="ACP-like"/>
    <property type="match status" value="1"/>
</dbReference>
<dbReference type="SUPFAM" id="SSF52151">
    <property type="entry name" value="FabD/lysophospholipase-like"/>
    <property type="match status" value="1"/>
</dbReference>
<dbReference type="InterPro" id="IPR016036">
    <property type="entry name" value="Malonyl_transacylase_ACP-bd"/>
</dbReference>
<evidence type="ECO:0000256" key="1">
    <source>
        <dbReference type="ARBA" id="ARBA00005179"/>
    </source>
</evidence>
<dbReference type="Pfam" id="PF08240">
    <property type="entry name" value="ADH_N"/>
    <property type="match status" value="1"/>
</dbReference>
<organism evidence="14 15">
    <name type="scientific">Tolypocladium capitatum</name>
    <dbReference type="NCBI Taxonomy" id="45235"/>
    <lineage>
        <taxon>Eukaryota</taxon>
        <taxon>Fungi</taxon>
        <taxon>Dikarya</taxon>
        <taxon>Ascomycota</taxon>
        <taxon>Pezizomycotina</taxon>
        <taxon>Sordariomycetes</taxon>
        <taxon>Hypocreomycetidae</taxon>
        <taxon>Hypocreales</taxon>
        <taxon>Ophiocordycipitaceae</taxon>
        <taxon>Tolypocladium</taxon>
    </lineage>
</organism>
<dbReference type="Pfam" id="PF22621">
    <property type="entry name" value="CurL-like_PKS_C"/>
    <property type="match status" value="1"/>
</dbReference>
<dbReference type="PROSITE" id="PS52019">
    <property type="entry name" value="PKS_MFAS_DH"/>
    <property type="match status" value="1"/>
</dbReference>
<keyword evidence="5" id="KW-0521">NADP</keyword>
<evidence type="ECO:0000259" key="11">
    <source>
        <dbReference type="PROSITE" id="PS50075"/>
    </source>
</evidence>
<dbReference type="Gene3D" id="3.40.50.720">
    <property type="entry name" value="NAD(P)-binding Rossmann-like Domain"/>
    <property type="match status" value="2"/>
</dbReference>
<evidence type="ECO:0000259" key="13">
    <source>
        <dbReference type="PROSITE" id="PS52019"/>
    </source>
</evidence>
<dbReference type="GO" id="GO:0004315">
    <property type="term" value="F:3-oxoacyl-[acyl-carrier-protein] synthase activity"/>
    <property type="evidence" value="ECO:0007669"/>
    <property type="project" value="InterPro"/>
</dbReference>
<dbReference type="SUPFAM" id="SSF51735">
    <property type="entry name" value="NAD(P)-binding Rossmann-fold domains"/>
    <property type="match status" value="2"/>
</dbReference>
<keyword evidence="2" id="KW-0596">Phosphopantetheine</keyword>
<dbReference type="InterPro" id="IPR016039">
    <property type="entry name" value="Thiolase-like"/>
</dbReference>
<dbReference type="SUPFAM" id="SSF55048">
    <property type="entry name" value="Probable ACP-binding domain of malonyl-CoA ACP transacylase"/>
    <property type="match status" value="1"/>
</dbReference>
<evidence type="ECO:0000256" key="8">
    <source>
        <dbReference type="ARBA" id="ARBA00023315"/>
    </source>
</evidence>
<protein>
    <submittedName>
        <fullName evidence="14">Polyketide synthase</fullName>
    </submittedName>
</protein>
<feature type="active site" description="Proton donor; for dehydratase activity" evidence="9">
    <location>
        <position position="1188"/>
    </location>
</feature>
<dbReference type="Gene3D" id="3.40.366.10">
    <property type="entry name" value="Malonyl-Coenzyme A Acyl Carrier Protein, domain 2"/>
    <property type="match status" value="1"/>
</dbReference>
<dbReference type="InterPro" id="IPR001227">
    <property type="entry name" value="Ac_transferase_dom_sf"/>
</dbReference>
<evidence type="ECO:0000313" key="14">
    <source>
        <dbReference type="EMBL" id="PNY26666.1"/>
    </source>
</evidence>
<dbReference type="SMART" id="SM00823">
    <property type="entry name" value="PKS_PP"/>
    <property type="match status" value="1"/>
</dbReference>
<dbReference type="Pfam" id="PF00550">
    <property type="entry name" value="PP-binding"/>
    <property type="match status" value="1"/>
</dbReference>
<dbReference type="GO" id="GO:0016491">
    <property type="term" value="F:oxidoreductase activity"/>
    <property type="evidence" value="ECO:0007669"/>
    <property type="project" value="UniProtKB-KW"/>
</dbReference>
<dbReference type="Gene3D" id="3.30.70.3290">
    <property type="match status" value="1"/>
</dbReference>
<dbReference type="SMART" id="SM00825">
    <property type="entry name" value="PKS_KS"/>
    <property type="match status" value="1"/>
</dbReference>
<dbReference type="Pfam" id="PF02801">
    <property type="entry name" value="Ketoacyl-synt_C"/>
    <property type="match status" value="1"/>
</dbReference>
<comment type="pathway">
    <text evidence="1">Secondary metabolite biosynthesis.</text>
</comment>
<keyword evidence="8" id="KW-0012">Acyltransferase</keyword>
<dbReference type="Gene3D" id="3.10.129.110">
    <property type="entry name" value="Polyketide synthase dehydratase"/>
    <property type="match status" value="1"/>
</dbReference>
<keyword evidence="4" id="KW-0808">Transferase</keyword>
<dbReference type="InterPro" id="IPR042104">
    <property type="entry name" value="PKS_dehydratase_sf"/>
</dbReference>
<dbReference type="InterPro" id="IPR036736">
    <property type="entry name" value="ACP-like_sf"/>
</dbReference>
<evidence type="ECO:0000256" key="5">
    <source>
        <dbReference type="ARBA" id="ARBA00022857"/>
    </source>
</evidence>
<dbReference type="InterPro" id="IPR006162">
    <property type="entry name" value="Ppantetheine_attach_site"/>
</dbReference>
<dbReference type="InterPro" id="IPR018201">
    <property type="entry name" value="Ketoacyl_synth_AS"/>
</dbReference>
<dbReference type="Pfam" id="PF13602">
    <property type="entry name" value="ADH_zinc_N_2"/>
    <property type="match status" value="1"/>
</dbReference>
<evidence type="ECO:0000256" key="3">
    <source>
        <dbReference type="ARBA" id="ARBA00022553"/>
    </source>
</evidence>
<dbReference type="PROSITE" id="PS00012">
    <property type="entry name" value="PHOSPHOPANTETHEINE"/>
    <property type="match status" value="1"/>
</dbReference>
<dbReference type="FunFam" id="3.40.50.720:FF:000209">
    <property type="entry name" value="Polyketide synthase Pks12"/>
    <property type="match status" value="1"/>
</dbReference>
<dbReference type="Gene3D" id="3.90.180.10">
    <property type="entry name" value="Medium-chain alcohol dehydrogenases, catalytic domain"/>
    <property type="match status" value="1"/>
</dbReference>
<dbReference type="InterPro" id="IPR029063">
    <property type="entry name" value="SAM-dependent_MTases_sf"/>
</dbReference>
<feature type="domain" description="PKS/mFAS DH" evidence="13">
    <location>
        <begin position="969"/>
        <end position="1280"/>
    </location>
</feature>
<dbReference type="PANTHER" id="PTHR43775">
    <property type="entry name" value="FATTY ACID SYNTHASE"/>
    <property type="match status" value="1"/>
</dbReference>
<dbReference type="InterPro" id="IPR013154">
    <property type="entry name" value="ADH-like_N"/>
</dbReference>
<dbReference type="PROSITE" id="PS50075">
    <property type="entry name" value="CARRIER"/>
    <property type="match status" value="1"/>
</dbReference>
<evidence type="ECO:0000313" key="15">
    <source>
        <dbReference type="Proteomes" id="UP000236621"/>
    </source>
</evidence>
<dbReference type="InterPro" id="IPR014031">
    <property type="entry name" value="Ketoacyl_synth_C"/>
</dbReference>
<dbReference type="SUPFAM" id="SSF50129">
    <property type="entry name" value="GroES-like"/>
    <property type="match status" value="1"/>
</dbReference>
<keyword evidence="6" id="KW-0560">Oxidoreductase</keyword>
<dbReference type="GO" id="GO:0044550">
    <property type="term" value="P:secondary metabolite biosynthetic process"/>
    <property type="evidence" value="ECO:0007669"/>
    <property type="project" value="TreeGrafter"/>
</dbReference>
<dbReference type="Proteomes" id="UP000236621">
    <property type="component" value="Unassembled WGS sequence"/>
</dbReference>
<dbReference type="SMART" id="SM00827">
    <property type="entry name" value="PKS_AT"/>
    <property type="match status" value="1"/>
</dbReference>
<dbReference type="InterPro" id="IPR011032">
    <property type="entry name" value="GroES-like_sf"/>
</dbReference>
<dbReference type="InterPro" id="IPR014030">
    <property type="entry name" value="Ketoacyl_synth_N"/>
</dbReference>
<evidence type="ECO:0000256" key="4">
    <source>
        <dbReference type="ARBA" id="ARBA00022679"/>
    </source>
</evidence>
<dbReference type="InterPro" id="IPR049900">
    <property type="entry name" value="PKS_mFAS_DH"/>
</dbReference>
<keyword evidence="3" id="KW-0597">Phosphoprotein</keyword>
<feature type="active site" description="Proton acceptor; for dehydratase activity" evidence="9">
    <location>
        <position position="1000"/>
    </location>
</feature>
<dbReference type="PROSITE" id="PS00606">
    <property type="entry name" value="KS3_1"/>
    <property type="match status" value="1"/>
</dbReference>
<dbReference type="InterPro" id="IPR013968">
    <property type="entry name" value="PKS_KR"/>
</dbReference>
<evidence type="ECO:0000256" key="6">
    <source>
        <dbReference type="ARBA" id="ARBA00023002"/>
    </source>
</evidence>
<dbReference type="InterPro" id="IPR013217">
    <property type="entry name" value="Methyltransf_12"/>
</dbReference>
<dbReference type="InterPro" id="IPR020843">
    <property type="entry name" value="ER"/>
</dbReference>
<dbReference type="Pfam" id="PF08659">
    <property type="entry name" value="KR"/>
    <property type="match status" value="1"/>
</dbReference>